<protein>
    <submittedName>
        <fullName evidence="2">Uncharacterized protein</fullName>
    </submittedName>
</protein>
<name>K0RMF5_THAOC</name>
<evidence type="ECO:0000313" key="2">
    <source>
        <dbReference type="EMBL" id="EJK54918.1"/>
    </source>
</evidence>
<proteinExistence type="predicted"/>
<evidence type="ECO:0000313" key="3">
    <source>
        <dbReference type="Proteomes" id="UP000266841"/>
    </source>
</evidence>
<organism evidence="2 3">
    <name type="scientific">Thalassiosira oceanica</name>
    <name type="common">Marine diatom</name>
    <dbReference type="NCBI Taxonomy" id="159749"/>
    <lineage>
        <taxon>Eukaryota</taxon>
        <taxon>Sar</taxon>
        <taxon>Stramenopiles</taxon>
        <taxon>Ochrophyta</taxon>
        <taxon>Bacillariophyta</taxon>
        <taxon>Coscinodiscophyceae</taxon>
        <taxon>Thalassiosirophycidae</taxon>
        <taxon>Thalassiosirales</taxon>
        <taxon>Thalassiosiraceae</taxon>
        <taxon>Thalassiosira</taxon>
    </lineage>
</organism>
<feature type="region of interest" description="Disordered" evidence="1">
    <location>
        <begin position="1"/>
        <end position="35"/>
    </location>
</feature>
<dbReference type="EMBL" id="AGNL01035047">
    <property type="protein sequence ID" value="EJK54918.1"/>
    <property type="molecule type" value="Genomic_DNA"/>
</dbReference>
<reference evidence="2 3" key="1">
    <citation type="journal article" date="2012" name="Genome Biol.">
        <title>Genome and low-iron response of an oceanic diatom adapted to chronic iron limitation.</title>
        <authorList>
            <person name="Lommer M."/>
            <person name="Specht M."/>
            <person name="Roy A.S."/>
            <person name="Kraemer L."/>
            <person name="Andreson R."/>
            <person name="Gutowska M.A."/>
            <person name="Wolf J."/>
            <person name="Bergner S.V."/>
            <person name="Schilhabel M.B."/>
            <person name="Klostermeier U.C."/>
            <person name="Beiko R.G."/>
            <person name="Rosenstiel P."/>
            <person name="Hippler M."/>
            <person name="Laroche J."/>
        </authorList>
    </citation>
    <scope>NUCLEOTIDE SEQUENCE [LARGE SCALE GENOMIC DNA]</scope>
    <source>
        <strain evidence="2 3">CCMP1005</strain>
    </source>
</reference>
<dbReference type="Proteomes" id="UP000266841">
    <property type="component" value="Unassembled WGS sequence"/>
</dbReference>
<comment type="caution">
    <text evidence="2">The sequence shown here is derived from an EMBL/GenBank/DDBJ whole genome shotgun (WGS) entry which is preliminary data.</text>
</comment>
<sequence>MAGWPALETNGQRPSSPTPLRPTGSIRPSGELPHHREQDIAMEAAALTLDSAVLFSRRSNVDEQEVAPRRQRNCQRRPELTLSDKTGLANLAATSELPCTFSDEAKA</sequence>
<dbReference type="AlphaFoldDB" id="K0RMF5"/>
<evidence type="ECO:0000256" key="1">
    <source>
        <dbReference type="SAM" id="MobiDB-lite"/>
    </source>
</evidence>
<gene>
    <name evidence="2" type="ORF">THAOC_25409</name>
</gene>
<keyword evidence="3" id="KW-1185">Reference proteome</keyword>
<accession>K0RMF5</accession>
<feature type="non-terminal residue" evidence="2">
    <location>
        <position position="107"/>
    </location>
</feature>